<organism evidence="4 5">
    <name type="scientific">Calidifontibacillus erzurumensis</name>
    <dbReference type="NCBI Taxonomy" id="2741433"/>
    <lineage>
        <taxon>Bacteria</taxon>
        <taxon>Bacillati</taxon>
        <taxon>Bacillota</taxon>
        <taxon>Bacilli</taxon>
        <taxon>Bacillales</taxon>
        <taxon>Bacillaceae</taxon>
        <taxon>Calidifontibacillus/Schinkia group</taxon>
        <taxon>Calidifontibacillus</taxon>
    </lineage>
</organism>
<dbReference type="PROSITE" id="PS51782">
    <property type="entry name" value="LYSM"/>
    <property type="match status" value="1"/>
</dbReference>
<dbReference type="InterPro" id="IPR018392">
    <property type="entry name" value="LysM"/>
</dbReference>
<reference evidence="4" key="1">
    <citation type="submission" date="2020-06" db="EMBL/GenBank/DDBJ databases">
        <title>A novel thermopfilic bacterium from Erzurum, Turkey.</title>
        <authorList>
            <person name="Adiguzel A."/>
            <person name="Ay H."/>
            <person name="Baltaci M.O."/>
        </authorList>
    </citation>
    <scope>NUCLEOTIDE SEQUENCE</scope>
    <source>
        <strain evidence="4">P2</strain>
    </source>
</reference>
<feature type="domain" description="G5" evidence="2">
    <location>
        <begin position="282"/>
        <end position="362"/>
    </location>
</feature>
<dbReference type="SMART" id="SM01208">
    <property type="entry name" value="G5"/>
    <property type="match status" value="1"/>
</dbReference>
<comment type="caution">
    <text evidence="4">The sequence shown here is derived from an EMBL/GenBank/DDBJ whole genome shotgun (WGS) entry which is preliminary data.</text>
</comment>
<feature type="domain" description="LysM" evidence="3">
    <location>
        <begin position="230"/>
        <end position="275"/>
    </location>
</feature>
<accession>A0A8J8GIJ0</accession>
<dbReference type="PROSITE" id="PS51109">
    <property type="entry name" value="G5"/>
    <property type="match status" value="1"/>
</dbReference>
<evidence type="ECO:0000256" key="1">
    <source>
        <dbReference type="ARBA" id="ARBA00022729"/>
    </source>
</evidence>
<dbReference type="Gene3D" id="2.70.70.10">
    <property type="entry name" value="Glucose Permease (Domain IIA)"/>
    <property type="match status" value="1"/>
</dbReference>
<dbReference type="InterPro" id="IPR011098">
    <property type="entry name" value="G5_dom"/>
</dbReference>
<keyword evidence="5" id="KW-1185">Reference proteome</keyword>
<dbReference type="SMART" id="SM00257">
    <property type="entry name" value="LysM"/>
    <property type="match status" value="1"/>
</dbReference>
<proteinExistence type="predicted"/>
<dbReference type="EMBL" id="JABTTE010000015">
    <property type="protein sequence ID" value="NSL52381.1"/>
    <property type="molecule type" value="Genomic_DNA"/>
</dbReference>
<dbReference type="InterPro" id="IPR011055">
    <property type="entry name" value="Dup_hybrid_motif"/>
</dbReference>
<dbReference type="CDD" id="cd00118">
    <property type="entry name" value="LysM"/>
    <property type="match status" value="1"/>
</dbReference>
<keyword evidence="1" id="KW-0732">Signal</keyword>
<dbReference type="SUPFAM" id="SSF51261">
    <property type="entry name" value="Duplicated hybrid motif"/>
    <property type="match status" value="1"/>
</dbReference>
<evidence type="ECO:0000259" key="3">
    <source>
        <dbReference type="PROSITE" id="PS51782"/>
    </source>
</evidence>
<dbReference type="CDD" id="cd12797">
    <property type="entry name" value="M23_peptidase"/>
    <property type="match status" value="1"/>
</dbReference>
<dbReference type="RefSeq" id="WP_173731586.1">
    <property type="nucleotide sequence ID" value="NZ_JABTTE010000015.1"/>
</dbReference>
<dbReference type="Gene3D" id="3.10.350.10">
    <property type="entry name" value="LysM domain"/>
    <property type="match status" value="1"/>
</dbReference>
<dbReference type="Proteomes" id="UP000625804">
    <property type="component" value="Unassembled WGS sequence"/>
</dbReference>
<dbReference type="PANTHER" id="PTHR21666:SF270">
    <property type="entry name" value="MUREIN HYDROLASE ACTIVATOR ENVC"/>
    <property type="match status" value="1"/>
</dbReference>
<dbReference type="Pfam" id="PF01476">
    <property type="entry name" value="LysM"/>
    <property type="match status" value="1"/>
</dbReference>
<evidence type="ECO:0000313" key="5">
    <source>
        <dbReference type="Proteomes" id="UP000625804"/>
    </source>
</evidence>
<dbReference type="InterPro" id="IPR016047">
    <property type="entry name" value="M23ase_b-sheet_dom"/>
</dbReference>
<dbReference type="AlphaFoldDB" id="A0A8J8GIJ0"/>
<dbReference type="Pfam" id="PF07501">
    <property type="entry name" value="G5"/>
    <property type="match status" value="1"/>
</dbReference>
<dbReference type="PANTHER" id="PTHR21666">
    <property type="entry name" value="PEPTIDASE-RELATED"/>
    <property type="match status" value="1"/>
</dbReference>
<evidence type="ECO:0000259" key="2">
    <source>
        <dbReference type="PROSITE" id="PS51109"/>
    </source>
</evidence>
<dbReference type="Pfam" id="PF01551">
    <property type="entry name" value="Peptidase_M23"/>
    <property type="match status" value="1"/>
</dbReference>
<evidence type="ECO:0000313" key="4">
    <source>
        <dbReference type="EMBL" id="NSL52381.1"/>
    </source>
</evidence>
<sequence>MVRFLHKFKTTMTRFFHSPHSNKSMVMKRAAIVTAAAATISIGSVYASNDNSDNIEKDVHTVYHIYLKNEFLGTVDQKDVIEKILTEKIEKEKGVSKEYHFSLNNQLAYIPEKVFTPIFNNQEAIENVNQAFKEMADAEAIVVDGKPIAFVANKKEAEQVLKQLKMKYVPEEILNALANGSKEVKHDDFIYLDVRFKEKVTTSKGKVFPEDILSVKQAVELLQKGTLETKKHVVKEGEVLGQIAIDYGLTLKQLLQLNPGLKEEELIHIGDELNVTQYQPFVTVVVEMKAVREEVIPFEIEVVKDDSIFKGTTKVKQEGSNGQRIVTYAIERENGVVTKKVVTNETIVKNPTKKIVVKGTKVIPSRGTGDLAWPTVGGYISSPMGYRWGRQHKGIDIARPSNRSILAADNGKVEFAGWDGGYGNKIVINHRNGMKTVYAHLSKIEVKVGQTVSKGQKIGVMGSTGNSTGVHLHFEVYKNGKLVNPRSEL</sequence>
<dbReference type="InterPro" id="IPR050570">
    <property type="entry name" value="Cell_wall_metabolism_enzyme"/>
</dbReference>
<name>A0A8J8GIJ0_9BACI</name>
<dbReference type="GO" id="GO:0004222">
    <property type="term" value="F:metalloendopeptidase activity"/>
    <property type="evidence" value="ECO:0007669"/>
    <property type="project" value="TreeGrafter"/>
</dbReference>
<protein>
    <submittedName>
        <fullName evidence="4">M23 family metallopeptidase</fullName>
    </submittedName>
</protein>
<dbReference type="SUPFAM" id="SSF54106">
    <property type="entry name" value="LysM domain"/>
    <property type="match status" value="1"/>
</dbReference>
<dbReference type="Gene3D" id="2.20.230.10">
    <property type="entry name" value="Resuscitation-promoting factor rpfb"/>
    <property type="match status" value="1"/>
</dbReference>
<gene>
    <name evidence="4" type="ORF">HR057_11515</name>
</gene>
<dbReference type="InterPro" id="IPR036779">
    <property type="entry name" value="LysM_dom_sf"/>
</dbReference>